<name>A0A255ZC85_9FLAO</name>
<feature type="domain" description="Flavodoxin-like" evidence="2">
    <location>
        <begin position="3"/>
        <end position="175"/>
    </location>
</feature>
<proteinExistence type="predicted"/>
<keyword evidence="4" id="KW-1185">Reference proteome</keyword>
<dbReference type="Gene3D" id="3.40.50.360">
    <property type="match status" value="1"/>
</dbReference>
<dbReference type="AlphaFoldDB" id="A0A255ZC85"/>
<gene>
    <name evidence="3" type="ORF">CHX27_14750</name>
</gene>
<dbReference type="PANTHER" id="PTHR30546:SF23">
    <property type="entry name" value="FLAVOPROTEIN-LIKE PROTEIN YCP4-RELATED"/>
    <property type="match status" value="1"/>
</dbReference>
<dbReference type="PANTHER" id="PTHR30546">
    <property type="entry name" value="FLAVODOXIN-RELATED PROTEIN WRBA-RELATED"/>
    <property type="match status" value="1"/>
</dbReference>
<dbReference type="Pfam" id="PF12724">
    <property type="entry name" value="Flavodoxin_5"/>
    <property type="match status" value="1"/>
</dbReference>
<dbReference type="GO" id="GO:0010181">
    <property type="term" value="F:FMN binding"/>
    <property type="evidence" value="ECO:0007669"/>
    <property type="project" value="InterPro"/>
</dbReference>
<dbReference type="GO" id="GO:0009055">
    <property type="term" value="F:electron transfer activity"/>
    <property type="evidence" value="ECO:0007669"/>
    <property type="project" value="InterPro"/>
</dbReference>
<dbReference type="InterPro" id="IPR026816">
    <property type="entry name" value="Flavodoxin_dom"/>
</dbReference>
<comment type="caution">
    <text evidence="3">The sequence shown here is derived from an EMBL/GenBank/DDBJ whole genome shotgun (WGS) entry which is preliminary data.</text>
</comment>
<dbReference type="RefSeq" id="WP_094487523.1">
    <property type="nucleotide sequence ID" value="NZ_NOXX01000227.1"/>
</dbReference>
<protein>
    <recommendedName>
        <fullName evidence="2">Flavodoxin-like domain-containing protein</fullName>
    </recommendedName>
</protein>
<accession>A0A255ZC85</accession>
<evidence type="ECO:0000259" key="2">
    <source>
        <dbReference type="PROSITE" id="PS50902"/>
    </source>
</evidence>
<organism evidence="3 4">
    <name type="scientific">Flavobacterium aurantiibacter</name>
    <dbReference type="NCBI Taxonomy" id="2023067"/>
    <lineage>
        <taxon>Bacteria</taxon>
        <taxon>Pseudomonadati</taxon>
        <taxon>Bacteroidota</taxon>
        <taxon>Flavobacteriia</taxon>
        <taxon>Flavobacteriales</taxon>
        <taxon>Flavobacteriaceae</taxon>
        <taxon>Flavobacterium</taxon>
    </lineage>
</organism>
<reference evidence="3 4" key="1">
    <citation type="submission" date="2017-07" db="EMBL/GenBank/DDBJ databases">
        <title>Flavobacterium cyanobacteriorum sp. nov., isolated from cyanobacterial aggregates in a eutrophic lake.</title>
        <authorList>
            <person name="Cai H."/>
        </authorList>
    </citation>
    <scope>NUCLEOTIDE SEQUENCE [LARGE SCALE GENOMIC DNA]</scope>
    <source>
        <strain evidence="3 4">TH167</strain>
    </source>
</reference>
<dbReference type="PROSITE" id="PS00201">
    <property type="entry name" value="FLAVODOXIN"/>
    <property type="match status" value="1"/>
</dbReference>
<dbReference type="InterPro" id="IPR008254">
    <property type="entry name" value="Flavodoxin/NO_synth"/>
</dbReference>
<evidence type="ECO:0000256" key="1">
    <source>
        <dbReference type="ARBA" id="ARBA00001917"/>
    </source>
</evidence>
<dbReference type="EMBL" id="NOXX01000227">
    <property type="protein sequence ID" value="OYQ38524.1"/>
    <property type="molecule type" value="Genomic_DNA"/>
</dbReference>
<comment type="cofactor">
    <cofactor evidence="1">
        <name>FMN</name>
        <dbReference type="ChEBI" id="CHEBI:58210"/>
    </cofactor>
</comment>
<dbReference type="SUPFAM" id="SSF52218">
    <property type="entry name" value="Flavoproteins"/>
    <property type="match status" value="1"/>
</dbReference>
<dbReference type="Proteomes" id="UP000216035">
    <property type="component" value="Unassembled WGS sequence"/>
</dbReference>
<dbReference type="OrthoDB" id="9806350at2"/>
<dbReference type="PROSITE" id="PS50902">
    <property type="entry name" value="FLAVODOXIN_LIKE"/>
    <property type="match status" value="1"/>
</dbReference>
<dbReference type="GO" id="GO:0016020">
    <property type="term" value="C:membrane"/>
    <property type="evidence" value="ECO:0007669"/>
    <property type="project" value="TreeGrafter"/>
</dbReference>
<dbReference type="InterPro" id="IPR001226">
    <property type="entry name" value="Flavodoxin_CS"/>
</dbReference>
<evidence type="ECO:0000313" key="4">
    <source>
        <dbReference type="Proteomes" id="UP000216035"/>
    </source>
</evidence>
<dbReference type="InterPro" id="IPR029039">
    <property type="entry name" value="Flavoprotein-like_sf"/>
</dbReference>
<evidence type="ECO:0000313" key="3">
    <source>
        <dbReference type="EMBL" id="OYQ38524.1"/>
    </source>
</evidence>
<sequence length="186" mass="20710">MSIVIVYHSGYGHTKIVAEHIQKGALERSADVKLVSTLEAQANFEILHEADALVFGTPTYMGTVSAEFKKFMEATGSFWYQQKWKDKLAAGFTNSSTLNGDKLNTLQQLALFAAQHSMLWISLGILPKFENDIQLDEPNGLASYLGLMTLSDNAHHQVNTPKDMHTAELFGKRIAELVNEKINLIK</sequence>
<dbReference type="GO" id="GO:0003955">
    <property type="term" value="F:NAD(P)H dehydrogenase (quinone) activity"/>
    <property type="evidence" value="ECO:0007669"/>
    <property type="project" value="TreeGrafter"/>
</dbReference>